<evidence type="ECO:0000313" key="2">
    <source>
        <dbReference type="Proteomes" id="UP001364695"/>
    </source>
</evidence>
<reference evidence="1" key="1">
    <citation type="submission" date="2023-10" db="EMBL/GenBank/DDBJ databases">
        <title>Amphibacter perezi, gen. nov., sp. nov. a novel taxa of the family Comamonadaceae, class Betaproteobacteria isolated from the skin microbiota of Pelophylax perezi from different populations.</title>
        <authorList>
            <person name="Costa S."/>
            <person name="Proenca D.N."/>
            <person name="Lopes I."/>
            <person name="Morais P.V."/>
        </authorList>
    </citation>
    <scope>NUCLEOTIDE SEQUENCE</scope>
    <source>
        <strain evidence="1">SL12-8</strain>
    </source>
</reference>
<dbReference type="EMBL" id="JAWDIE010000012">
    <property type="protein sequence ID" value="MEJ7138593.1"/>
    <property type="molecule type" value="Genomic_DNA"/>
</dbReference>
<name>A0ACC6P319_9BURK</name>
<organism evidence="1 2">
    <name type="scientific">Amphibiibacter pelophylacis</name>
    <dbReference type="NCBI Taxonomy" id="1799477"/>
    <lineage>
        <taxon>Bacteria</taxon>
        <taxon>Pseudomonadati</taxon>
        <taxon>Pseudomonadota</taxon>
        <taxon>Betaproteobacteria</taxon>
        <taxon>Burkholderiales</taxon>
        <taxon>Sphaerotilaceae</taxon>
        <taxon>Amphibiibacter</taxon>
    </lineage>
</organism>
<proteinExistence type="predicted"/>
<evidence type="ECO:0000313" key="1">
    <source>
        <dbReference type="EMBL" id="MEJ7138593.1"/>
    </source>
</evidence>
<sequence>MSTRAGGVSTGDFAGLNLRPVHYGPTTRADEADCIARNQALWQTAVAAPVRYLHQVHGTRVVRWTGQEPVPAFDAPLDSRPQADAAITTAPGVVCTVLVADCLPVLLWAVDAGGRVRGVGAAHAGWRGLAGGVLEETVAALKNALEEEARLLSAPSLFALSWHAWLGACIGPQAFEVGPEVREAFLASAPGGDAGACAASCFVPQADRPGHFLADLPELARQRLRAAGVAQVSGGDRCTYGDAARFFSYRRDAGVTGRMAASICFALRTDPP</sequence>
<comment type="caution">
    <text evidence="1">The sequence shown here is derived from an EMBL/GenBank/DDBJ whole genome shotgun (WGS) entry which is preliminary data.</text>
</comment>
<dbReference type="Proteomes" id="UP001364695">
    <property type="component" value="Unassembled WGS sequence"/>
</dbReference>
<accession>A0ACC6P319</accession>
<protein>
    <submittedName>
        <fullName evidence="1">Polyphenol oxidase family protein</fullName>
    </submittedName>
</protein>
<keyword evidence="2" id="KW-1185">Reference proteome</keyword>
<gene>
    <name evidence="1" type="ORF">RV045_09150</name>
</gene>